<evidence type="ECO:0000313" key="3">
    <source>
        <dbReference type="Proteomes" id="UP000634136"/>
    </source>
</evidence>
<evidence type="ECO:0000313" key="2">
    <source>
        <dbReference type="EMBL" id="KAF7842877.1"/>
    </source>
</evidence>
<gene>
    <name evidence="2" type="ORF">G2W53_005175</name>
</gene>
<dbReference type="Proteomes" id="UP000634136">
    <property type="component" value="Unassembled WGS sequence"/>
</dbReference>
<dbReference type="AlphaFoldDB" id="A0A834XDC1"/>
<protein>
    <submittedName>
        <fullName evidence="2">Uncharacterized protein</fullName>
    </submittedName>
</protein>
<sequence>MVMEARNGKGRLQVWYEADIEKGKRIGNVSSLCTRKTGSHIGEREGDLKRRKEKRKVPLYPSLASPSHVDGDARCCYGDGNLNDREPMRPSWQRGMKRGRVRTEEQRHTILECREARARWSVV</sequence>
<evidence type="ECO:0000256" key="1">
    <source>
        <dbReference type="SAM" id="MobiDB-lite"/>
    </source>
</evidence>
<feature type="region of interest" description="Disordered" evidence="1">
    <location>
        <begin position="37"/>
        <end position="65"/>
    </location>
</feature>
<feature type="compositionally biased region" description="Basic and acidic residues" evidence="1">
    <location>
        <begin position="41"/>
        <end position="50"/>
    </location>
</feature>
<reference evidence="2" key="1">
    <citation type="submission" date="2020-09" db="EMBL/GenBank/DDBJ databases">
        <title>Genome-Enabled Discovery of Anthraquinone Biosynthesis in Senna tora.</title>
        <authorList>
            <person name="Kang S.-H."/>
            <person name="Pandey R.P."/>
            <person name="Lee C.-M."/>
            <person name="Sim J.-S."/>
            <person name="Jeong J.-T."/>
            <person name="Choi B.-S."/>
            <person name="Jung M."/>
            <person name="Ginzburg D."/>
            <person name="Zhao K."/>
            <person name="Won S.Y."/>
            <person name="Oh T.-J."/>
            <person name="Yu Y."/>
            <person name="Kim N.-H."/>
            <person name="Lee O.R."/>
            <person name="Lee T.-H."/>
            <person name="Bashyal P."/>
            <person name="Kim T.-S."/>
            <person name="Lee W.-H."/>
            <person name="Kawkins C."/>
            <person name="Kim C.-K."/>
            <person name="Kim J.S."/>
            <person name="Ahn B.O."/>
            <person name="Rhee S.Y."/>
            <person name="Sohng J.K."/>
        </authorList>
    </citation>
    <scope>NUCLEOTIDE SEQUENCE</scope>
    <source>
        <tissue evidence="2">Leaf</tissue>
    </source>
</reference>
<accession>A0A834XDC1</accession>
<name>A0A834XDC1_9FABA</name>
<dbReference type="EMBL" id="JAAIUW010000002">
    <property type="protein sequence ID" value="KAF7842877.1"/>
    <property type="molecule type" value="Genomic_DNA"/>
</dbReference>
<proteinExistence type="predicted"/>
<organism evidence="2 3">
    <name type="scientific">Senna tora</name>
    <dbReference type="NCBI Taxonomy" id="362788"/>
    <lineage>
        <taxon>Eukaryota</taxon>
        <taxon>Viridiplantae</taxon>
        <taxon>Streptophyta</taxon>
        <taxon>Embryophyta</taxon>
        <taxon>Tracheophyta</taxon>
        <taxon>Spermatophyta</taxon>
        <taxon>Magnoliopsida</taxon>
        <taxon>eudicotyledons</taxon>
        <taxon>Gunneridae</taxon>
        <taxon>Pentapetalae</taxon>
        <taxon>rosids</taxon>
        <taxon>fabids</taxon>
        <taxon>Fabales</taxon>
        <taxon>Fabaceae</taxon>
        <taxon>Caesalpinioideae</taxon>
        <taxon>Cassia clade</taxon>
        <taxon>Senna</taxon>
    </lineage>
</organism>
<comment type="caution">
    <text evidence="2">The sequence shown here is derived from an EMBL/GenBank/DDBJ whole genome shotgun (WGS) entry which is preliminary data.</text>
</comment>
<feature type="region of interest" description="Disordered" evidence="1">
    <location>
        <begin position="79"/>
        <end position="105"/>
    </location>
</feature>
<keyword evidence="3" id="KW-1185">Reference proteome</keyword>